<protein>
    <submittedName>
        <fullName evidence="2">Uncharacterized protein</fullName>
    </submittedName>
</protein>
<evidence type="ECO:0000256" key="1">
    <source>
        <dbReference type="SAM" id="MobiDB-lite"/>
    </source>
</evidence>
<sequence length="577" mass="63254">MEFYYSEDLGKTYKPLPGSPGWCSVFDKPGEYLGYTAVGPEDEAFGRLDKWLEMLGVPQSGGYYIVSPAYWNTASFPVAQYRPIPKPVAPDPGSECLKLPVSVVQDPTGLDQGDTVQDPKCFKNGDASDPGFVAGGYDSSGNGWRWSCTQSAWGGNPAAEGRPPIQLTKDYISLMWQARETTWAQIKFSYRYNLVAVGVAKDASGKDTYVATFYNESPFTVRGATLRAYVVQDGKWQLVASTRTDIGPLPRSDGQGNFLPVYIAPSYGPGVTGGPPQSIDSNVIKWTFEVPPPAGEYRLAVSVNLAFTESGTMVPEPMVTVPAYRNTTYGEPLTGTKMEVACDPYVAQIHGRSASDPYADNWVEQGFVGVTPPPGGGGGGELKRDDLAVTGVQVLDAATGQPVSSPQPAQNLKVRASFASSFDVGGWAKIRLYKYQAEFGRLDEVRSESVYFEPRGACTREWDIGNVGTGQYKFIATIDLYNTGNDPSTGWKPEKFDGKYEESTYDNNKREAGVTGTEGTPREPSPVQRSQSVWYPPLTWKERPIYEEYTEPVYGWKKVPFSREKVEEGKPAVRLVE</sequence>
<dbReference type="Proteomes" id="UP000256329">
    <property type="component" value="Unassembled WGS sequence"/>
</dbReference>
<proteinExistence type="predicted"/>
<evidence type="ECO:0000313" key="2">
    <source>
        <dbReference type="EMBL" id="RDV82338.1"/>
    </source>
</evidence>
<dbReference type="EMBL" id="QSLN01000011">
    <property type="protein sequence ID" value="RDV82338.1"/>
    <property type="molecule type" value="Genomic_DNA"/>
</dbReference>
<feature type="region of interest" description="Disordered" evidence="1">
    <location>
        <begin position="487"/>
        <end position="530"/>
    </location>
</feature>
<accession>A0A3D8P404</accession>
<dbReference type="AlphaFoldDB" id="A0A3D8P404"/>
<evidence type="ECO:0000313" key="3">
    <source>
        <dbReference type="Proteomes" id="UP000256329"/>
    </source>
</evidence>
<name>A0A3D8P404_9THEO</name>
<reference evidence="2 3" key="1">
    <citation type="submission" date="2018-08" db="EMBL/GenBank/DDBJ databases">
        <title>Form III RuBisCO-mediated autotrophy in Thermodesulfobium bacteria.</title>
        <authorList>
            <person name="Toshchakov S.V."/>
            <person name="Kublanov I.V."/>
            <person name="Frolov E."/>
            <person name="Bonch-Osmolovskaya E.A."/>
            <person name="Tourova T.P."/>
            <person name="Chernych N.A."/>
            <person name="Lebedinsky A.V."/>
        </authorList>
    </citation>
    <scope>NUCLEOTIDE SEQUENCE [LARGE SCALE GENOMIC DNA]</scope>
    <source>
        <strain evidence="2 3">SR</strain>
    </source>
</reference>
<feature type="compositionally biased region" description="Basic and acidic residues" evidence="1">
    <location>
        <begin position="492"/>
        <end position="512"/>
    </location>
</feature>
<organism evidence="2 3">
    <name type="scientific">Ammonifex thiophilus</name>
    <dbReference type="NCBI Taxonomy" id="444093"/>
    <lineage>
        <taxon>Bacteria</taxon>
        <taxon>Bacillati</taxon>
        <taxon>Bacillota</taxon>
        <taxon>Clostridia</taxon>
        <taxon>Thermoanaerobacterales</taxon>
        <taxon>Thermoanaerobacteraceae</taxon>
        <taxon>Ammonifex</taxon>
    </lineage>
</organism>
<gene>
    <name evidence="2" type="ORF">DXX99_07960</name>
</gene>
<comment type="caution">
    <text evidence="2">The sequence shown here is derived from an EMBL/GenBank/DDBJ whole genome shotgun (WGS) entry which is preliminary data.</text>
</comment>
<keyword evidence="3" id="KW-1185">Reference proteome</keyword>